<sequence>MLAGGLSGPWGWHPTSGMPQTGGLTCHDETTPRAPWAALRPATVQLNLFASRRPSATNNGQCRQLRESERLPPASGMTAKRALGLDEWRKFKCGLLRAEVQRCSRTGRAGRAGRQSLAILCRPRASTVHCFAIGPGQRGAGGLLAGCMLAGCSLLAAAGGITTFLYEMEWPLGLACYHGQPGFGALGITN</sequence>
<name>A0A2T2N4B0_CORCC</name>
<reference evidence="2 3" key="1">
    <citation type="journal article" date="2018" name="Front. Microbiol.">
        <title>Genome-Wide Analysis of Corynespora cassiicola Leaf Fall Disease Putative Effectors.</title>
        <authorList>
            <person name="Lopez D."/>
            <person name="Ribeiro S."/>
            <person name="Label P."/>
            <person name="Fumanal B."/>
            <person name="Venisse J.S."/>
            <person name="Kohler A."/>
            <person name="de Oliveira R.R."/>
            <person name="Labutti K."/>
            <person name="Lipzen A."/>
            <person name="Lail K."/>
            <person name="Bauer D."/>
            <person name="Ohm R.A."/>
            <person name="Barry K.W."/>
            <person name="Spatafora J."/>
            <person name="Grigoriev I.V."/>
            <person name="Martin F.M."/>
            <person name="Pujade-Renaud V."/>
        </authorList>
    </citation>
    <scope>NUCLEOTIDE SEQUENCE [LARGE SCALE GENOMIC DNA]</scope>
    <source>
        <strain evidence="2 3">Philippines</strain>
    </source>
</reference>
<evidence type="ECO:0000313" key="2">
    <source>
        <dbReference type="EMBL" id="PSN59858.1"/>
    </source>
</evidence>
<keyword evidence="3" id="KW-1185">Reference proteome</keyword>
<feature type="region of interest" description="Disordered" evidence="1">
    <location>
        <begin position="1"/>
        <end position="31"/>
    </location>
</feature>
<evidence type="ECO:0000256" key="1">
    <source>
        <dbReference type="SAM" id="MobiDB-lite"/>
    </source>
</evidence>
<protein>
    <submittedName>
        <fullName evidence="2">Uncharacterized protein</fullName>
    </submittedName>
</protein>
<dbReference type="AlphaFoldDB" id="A0A2T2N4B0"/>
<gene>
    <name evidence="2" type="ORF">BS50DRAFT_220530</name>
</gene>
<accession>A0A2T2N4B0</accession>
<dbReference type="Proteomes" id="UP000240883">
    <property type="component" value="Unassembled WGS sequence"/>
</dbReference>
<proteinExistence type="predicted"/>
<evidence type="ECO:0000313" key="3">
    <source>
        <dbReference type="Proteomes" id="UP000240883"/>
    </source>
</evidence>
<organism evidence="2 3">
    <name type="scientific">Corynespora cassiicola Philippines</name>
    <dbReference type="NCBI Taxonomy" id="1448308"/>
    <lineage>
        <taxon>Eukaryota</taxon>
        <taxon>Fungi</taxon>
        <taxon>Dikarya</taxon>
        <taxon>Ascomycota</taxon>
        <taxon>Pezizomycotina</taxon>
        <taxon>Dothideomycetes</taxon>
        <taxon>Pleosporomycetidae</taxon>
        <taxon>Pleosporales</taxon>
        <taxon>Corynesporascaceae</taxon>
        <taxon>Corynespora</taxon>
    </lineage>
</organism>
<dbReference type="EMBL" id="KZ678152">
    <property type="protein sequence ID" value="PSN59858.1"/>
    <property type="molecule type" value="Genomic_DNA"/>
</dbReference>